<evidence type="ECO:0000313" key="3">
    <source>
        <dbReference type="EMBL" id="CAJ0959273.1"/>
    </source>
</evidence>
<evidence type="ECO:0000313" key="4">
    <source>
        <dbReference type="Proteomes" id="UP001176940"/>
    </source>
</evidence>
<evidence type="ECO:0000256" key="1">
    <source>
        <dbReference type="SAM" id="Phobius"/>
    </source>
</evidence>
<keyword evidence="1" id="KW-0472">Membrane</keyword>
<reference evidence="3" key="1">
    <citation type="submission" date="2023-07" db="EMBL/GenBank/DDBJ databases">
        <authorList>
            <person name="Stuckert A."/>
        </authorList>
    </citation>
    <scope>NUCLEOTIDE SEQUENCE</scope>
</reference>
<dbReference type="Proteomes" id="UP001176940">
    <property type="component" value="Unassembled WGS sequence"/>
</dbReference>
<feature type="chain" id="PRO_5046059134" evidence="2">
    <location>
        <begin position="21"/>
        <end position="428"/>
    </location>
</feature>
<dbReference type="InterPro" id="IPR052241">
    <property type="entry name" value="SLC66/Scramblase_ANY1"/>
</dbReference>
<evidence type="ECO:0000256" key="2">
    <source>
        <dbReference type="SAM" id="SignalP"/>
    </source>
</evidence>
<keyword evidence="1" id="KW-0812">Transmembrane</keyword>
<sequence length="428" mass="46703">MIGTMLSMLHLCCAVQSVTRMSTKCHAFTGRDRGSVLDTRGAVTDQDAERWRLNCNISILAHFWKWSRIEDYVQFCLSLTILGAFLTFLTMLLDVPIFVEGLGLVALLTEATLGLPQLLQNLRNKSHPGDESVPDLALLPVPSPHHNLLLVASIDLTLLPESVPDLALIPVPSPHHNLLLVASIDLTLLPESVPDLALIPVPSPHHNLLLVASIDLTLLPESVPDLALIPVPSPHHNLLLVASIDLTLLPESVPDLALIPVPSPHHNLLLVASIDLTLLPESVPDLALIPVPSPHHNLLLVASIDLTLLPESVPDLALIPVPSPHHNLLLVASIDLTLLPESVPDLALIPVPSPHHNLLLVASIDLTLLPYVKMVVLWTAGDCFKTSYFIIRSTPAQFWLCGALQICLDTLILLQVWYYNQQPHIKFA</sequence>
<comment type="caution">
    <text evidence="3">The sequence shown here is derived from an EMBL/GenBank/DDBJ whole genome shotgun (WGS) entry which is preliminary data.</text>
</comment>
<keyword evidence="2" id="KW-0732">Signal</keyword>
<proteinExistence type="predicted"/>
<organism evidence="3 4">
    <name type="scientific">Ranitomeya imitator</name>
    <name type="common">mimic poison frog</name>
    <dbReference type="NCBI Taxonomy" id="111125"/>
    <lineage>
        <taxon>Eukaryota</taxon>
        <taxon>Metazoa</taxon>
        <taxon>Chordata</taxon>
        <taxon>Craniata</taxon>
        <taxon>Vertebrata</taxon>
        <taxon>Euteleostomi</taxon>
        <taxon>Amphibia</taxon>
        <taxon>Batrachia</taxon>
        <taxon>Anura</taxon>
        <taxon>Neobatrachia</taxon>
        <taxon>Hyloidea</taxon>
        <taxon>Dendrobatidae</taxon>
        <taxon>Dendrobatinae</taxon>
        <taxon>Ranitomeya</taxon>
    </lineage>
</organism>
<dbReference type="PANTHER" id="PTHR14856:SF11">
    <property type="entry name" value="PQ-LOOP REPEAT-CONTAINING PROTEIN 1 ISOFORM X1"/>
    <property type="match status" value="1"/>
</dbReference>
<gene>
    <name evidence="3" type="ORF">RIMI_LOCUS16744219</name>
</gene>
<dbReference type="PANTHER" id="PTHR14856">
    <property type="entry name" value="PQ-LOOP REPEAT-CONTAINING PROTEIN 1-LIKE PROTEIN"/>
    <property type="match status" value="1"/>
</dbReference>
<feature type="signal peptide" evidence="2">
    <location>
        <begin position="1"/>
        <end position="20"/>
    </location>
</feature>
<dbReference type="EMBL" id="CAUEEQ010047357">
    <property type="protein sequence ID" value="CAJ0959273.1"/>
    <property type="molecule type" value="Genomic_DNA"/>
</dbReference>
<protein>
    <submittedName>
        <fullName evidence="3">Uncharacterized protein</fullName>
    </submittedName>
</protein>
<name>A0ABN9M596_9NEOB</name>
<keyword evidence="4" id="KW-1185">Reference proteome</keyword>
<accession>A0ABN9M596</accession>
<feature type="transmembrane region" description="Helical" evidence="1">
    <location>
        <begin position="72"/>
        <end position="93"/>
    </location>
</feature>
<keyword evidence="1" id="KW-1133">Transmembrane helix</keyword>